<sequence>HKKGREDTMPYEGSEERRDLQLRPLQGQPSRGL</sequence>
<protein>
    <submittedName>
        <fullName evidence="2">Uncharacterized protein</fullName>
    </submittedName>
</protein>
<name>X1JIG3_9ZZZZ</name>
<evidence type="ECO:0000256" key="1">
    <source>
        <dbReference type="SAM" id="MobiDB-lite"/>
    </source>
</evidence>
<feature type="compositionally biased region" description="Basic and acidic residues" evidence="1">
    <location>
        <begin position="1"/>
        <end position="21"/>
    </location>
</feature>
<evidence type="ECO:0000313" key="2">
    <source>
        <dbReference type="EMBL" id="GAH69523.1"/>
    </source>
</evidence>
<feature type="non-terminal residue" evidence="2">
    <location>
        <position position="1"/>
    </location>
</feature>
<accession>X1JIG3</accession>
<comment type="caution">
    <text evidence="2">The sequence shown here is derived from an EMBL/GenBank/DDBJ whole genome shotgun (WGS) entry which is preliminary data.</text>
</comment>
<organism evidence="2">
    <name type="scientific">marine sediment metagenome</name>
    <dbReference type="NCBI Taxonomy" id="412755"/>
    <lineage>
        <taxon>unclassified sequences</taxon>
        <taxon>metagenomes</taxon>
        <taxon>ecological metagenomes</taxon>
    </lineage>
</organism>
<reference evidence="2" key="1">
    <citation type="journal article" date="2014" name="Front. Microbiol.">
        <title>High frequency of phylogenetically diverse reductive dehalogenase-homologous genes in deep subseafloor sedimentary metagenomes.</title>
        <authorList>
            <person name="Kawai M."/>
            <person name="Futagami T."/>
            <person name="Toyoda A."/>
            <person name="Takaki Y."/>
            <person name="Nishi S."/>
            <person name="Hori S."/>
            <person name="Arai W."/>
            <person name="Tsubouchi T."/>
            <person name="Morono Y."/>
            <person name="Uchiyama I."/>
            <person name="Ito T."/>
            <person name="Fujiyama A."/>
            <person name="Inagaki F."/>
            <person name="Takami H."/>
        </authorList>
    </citation>
    <scope>NUCLEOTIDE SEQUENCE</scope>
    <source>
        <strain evidence="2">Expedition CK06-06</strain>
    </source>
</reference>
<gene>
    <name evidence="2" type="ORF">S03H2_52874</name>
</gene>
<dbReference type="EMBL" id="BARU01033623">
    <property type="protein sequence ID" value="GAH69523.1"/>
    <property type="molecule type" value="Genomic_DNA"/>
</dbReference>
<proteinExistence type="predicted"/>
<feature type="region of interest" description="Disordered" evidence="1">
    <location>
        <begin position="1"/>
        <end position="33"/>
    </location>
</feature>
<dbReference type="AlphaFoldDB" id="X1JIG3"/>